<proteinExistence type="predicted"/>
<keyword evidence="2" id="KW-1185">Reference proteome</keyword>
<dbReference type="EMBL" id="LYPA01000067">
    <property type="protein sequence ID" value="OBR64080.1"/>
    <property type="molecule type" value="Genomic_DNA"/>
</dbReference>
<organism evidence="1 2">
    <name type="scientific">Paenibacillus oryzae</name>
    <dbReference type="NCBI Taxonomy" id="1844972"/>
    <lineage>
        <taxon>Bacteria</taxon>
        <taxon>Bacillati</taxon>
        <taxon>Bacillota</taxon>
        <taxon>Bacilli</taxon>
        <taxon>Bacillales</taxon>
        <taxon>Paenibacillaceae</taxon>
        <taxon>Paenibacillus</taxon>
    </lineage>
</organism>
<sequence length="220" mass="24225">MYSAKAYAENMEASTLMTFRALVSALVPDTPELSVFGAEQAYGAAALGIHEYLIWELDHSLLFIADGGLATIPLSASTAILLNTGAIQLLNTGQARCQPDFSIWPISPFASLDAWDRIRVLQMLGDAQIETSLLPPPYGSKIWIVWMVSFLNRHTMFGMYSEWSAYGSNRLMTPVDRRLQYFPVSWSQVGYPGVQPGYRVYMGAPLTIVREGGTSTVVSS</sequence>
<dbReference type="AlphaFoldDB" id="A0A1A5YFA9"/>
<dbReference type="RefSeq" id="WP_068685545.1">
    <property type="nucleotide sequence ID" value="NZ_LYPA01000067.1"/>
</dbReference>
<dbReference type="OrthoDB" id="1927593at2"/>
<dbReference type="Proteomes" id="UP000092024">
    <property type="component" value="Unassembled WGS sequence"/>
</dbReference>
<evidence type="ECO:0000313" key="1">
    <source>
        <dbReference type="EMBL" id="OBR64080.1"/>
    </source>
</evidence>
<accession>A0A1A5YFA9</accession>
<protein>
    <submittedName>
        <fullName evidence="1">Uncharacterized protein</fullName>
    </submittedName>
</protein>
<name>A0A1A5YFA9_9BACL</name>
<gene>
    <name evidence="1" type="ORF">A7K91_20535</name>
</gene>
<comment type="caution">
    <text evidence="1">The sequence shown here is derived from an EMBL/GenBank/DDBJ whole genome shotgun (WGS) entry which is preliminary data.</text>
</comment>
<dbReference type="STRING" id="1844972.A7K91_20535"/>
<reference evidence="1 2" key="1">
    <citation type="submission" date="2016-05" db="EMBL/GenBank/DDBJ databases">
        <title>Paenibacillus oryzae. sp. nov., isolated from the rice root.</title>
        <authorList>
            <person name="Zhang J."/>
            <person name="Zhang X."/>
        </authorList>
    </citation>
    <scope>NUCLEOTIDE SEQUENCE [LARGE SCALE GENOMIC DNA]</scope>
    <source>
        <strain evidence="1 2">1DrF-4</strain>
    </source>
</reference>
<evidence type="ECO:0000313" key="2">
    <source>
        <dbReference type="Proteomes" id="UP000092024"/>
    </source>
</evidence>